<dbReference type="AlphaFoldDB" id="A0A4Q5LHV1"/>
<dbReference type="Pfam" id="PF06902">
    <property type="entry name" value="Fer4_19"/>
    <property type="match status" value="1"/>
</dbReference>
<evidence type="ECO:0000259" key="5">
    <source>
        <dbReference type="SMART" id="SM00704"/>
    </source>
</evidence>
<evidence type="ECO:0000256" key="2">
    <source>
        <dbReference type="ARBA" id="ARBA00022723"/>
    </source>
</evidence>
<protein>
    <recommendedName>
        <fullName evidence="5">Iron-binding zinc finger CDGSH type domain-containing protein</fullName>
    </recommendedName>
</protein>
<evidence type="ECO:0000256" key="1">
    <source>
        <dbReference type="ARBA" id="ARBA00022714"/>
    </source>
</evidence>
<dbReference type="InterPro" id="IPR018967">
    <property type="entry name" value="FeS-contain_CDGSH-typ"/>
</dbReference>
<accession>A0A4Q5LHV1</accession>
<feature type="domain" description="Iron-binding zinc finger CDGSH type" evidence="5">
    <location>
        <begin position="120"/>
        <end position="162"/>
    </location>
</feature>
<dbReference type="OrthoDB" id="9795032at2"/>
<keyword evidence="1" id="KW-0001">2Fe-2S</keyword>
<dbReference type="GO" id="GO:0005737">
    <property type="term" value="C:cytoplasm"/>
    <property type="evidence" value="ECO:0007669"/>
    <property type="project" value="UniProtKB-ARBA"/>
</dbReference>
<dbReference type="InterPro" id="IPR042216">
    <property type="entry name" value="MitoNEET_CISD"/>
</dbReference>
<keyword evidence="4" id="KW-0411">Iron-sulfur</keyword>
<gene>
    <name evidence="6" type="ORF">EWM57_01070</name>
</gene>
<evidence type="ECO:0000313" key="6">
    <source>
        <dbReference type="EMBL" id="RYU84315.1"/>
    </source>
</evidence>
<evidence type="ECO:0000313" key="7">
    <source>
        <dbReference type="Proteomes" id="UP000294155"/>
    </source>
</evidence>
<keyword evidence="3" id="KW-0408">Iron</keyword>
<dbReference type="EMBL" id="SEWE01000002">
    <property type="protein sequence ID" value="RYU84315.1"/>
    <property type="molecule type" value="Genomic_DNA"/>
</dbReference>
<dbReference type="RefSeq" id="WP_129919282.1">
    <property type="nucleotide sequence ID" value="NZ_SEWE01000002.1"/>
</dbReference>
<dbReference type="InterPro" id="IPR010693">
    <property type="entry name" value="Divergent_4Fe-4S_mono-cluster"/>
</dbReference>
<dbReference type="Proteomes" id="UP000294155">
    <property type="component" value="Unassembled WGS sequence"/>
</dbReference>
<dbReference type="GO" id="GO:0046872">
    <property type="term" value="F:metal ion binding"/>
    <property type="evidence" value="ECO:0007669"/>
    <property type="project" value="UniProtKB-KW"/>
</dbReference>
<dbReference type="Pfam" id="PF09360">
    <property type="entry name" value="zf-CDGSH"/>
    <property type="match status" value="1"/>
</dbReference>
<dbReference type="SMART" id="SM00704">
    <property type="entry name" value="ZnF_CDGSH"/>
    <property type="match status" value="1"/>
</dbReference>
<keyword evidence="7" id="KW-1185">Reference proteome</keyword>
<keyword evidence="2" id="KW-0479">Metal-binding</keyword>
<dbReference type="Gene3D" id="3.40.5.90">
    <property type="entry name" value="CDGSH iron-sulfur domain, mitoNEET-type"/>
    <property type="match status" value="1"/>
</dbReference>
<sequence>MSSADPTPRPIVKHYSNGEVTVVWQPALCIHSKKCVQGLPAVFDFERRPWIDPTAASSAAIERQIETCPSGALSYFRNADRAAEPATLPVTDDVRATVAETRPTDLPRVEVSPGGPLLVHGPVLVCGADGQQQLHPRTALCRCGQSANKPYCDGSHKQLPADWDQAGPAETGK</sequence>
<comment type="caution">
    <text evidence="6">The sequence shown here is derived from an EMBL/GenBank/DDBJ whole genome shotgun (WGS) entry which is preliminary data.</text>
</comment>
<evidence type="ECO:0000256" key="3">
    <source>
        <dbReference type="ARBA" id="ARBA00023004"/>
    </source>
</evidence>
<evidence type="ECO:0000256" key="4">
    <source>
        <dbReference type="ARBA" id="ARBA00023014"/>
    </source>
</evidence>
<dbReference type="GO" id="GO:0051537">
    <property type="term" value="F:2 iron, 2 sulfur cluster binding"/>
    <property type="evidence" value="ECO:0007669"/>
    <property type="project" value="UniProtKB-KW"/>
</dbReference>
<name>A0A4Q5LHV1_9BACT</name>
<organism evidence="6 7">
    <name type="scientific">Hymenobacter persicinus</name>
    <dbReference type="NCBI Taxonomy" id="2025506"/>
    <lineage>
        <taxon>Bacteria</taxon>
        <taxon>Pseudomonadati</taxon>
        <taxon>Bacteroidota</taxon>
        <taxon>Cytophagia</taxon>
        <taxon>Cytophagales</taxon>
        <taxon>Hymenobacteraceae</taxon>
        <taxon>Hymenobacter</taxon>
    </lineage>
</organism>
<proteinExistence type="predicted"/>
<reference evidence="6 7" key="1">
    <citation type="submission" date="2019-02" db="EMBL/GenBank/DDBJ databases">
        <title>Bacterial novel species isolated from soil.</title>
        <authorList>
            <person name="Jung H.-Y."/>
        </authorList>
    </citation>
    <scope>NUCLEOTIDE SEQUENCE [LARGE SCALE GENOMIC DNA]</scope>
    <source>
        <strain evidence="6 7">1-3-3-3</strain>
    </source>
</reference>